<name>A0A1G6WXW9_9NOCA</name>
<dbReference type="Gene3D" id="2.40.160.210">
    <property type="entry name" value="Acyl-CoA thioesterase, double hotdog domain"/>
    <property type="match status" value="1"/>
</dbReference>
<evidence type="ECO:0000313" key="5">
    <source>
        <dbReference type="Proteomes" id="UP000199417"/>
    </source>
</evidence>
<sequence length="299" mass="31504">MTRTPPDAESAPPLAVFSHQNEAWLPSVLSRGPWDARAQHGGAPSALFAHLAEAALPEPGWQLARLSIELVKPVPVAPLTVRQETFPGRSTTRMTIDLLADDALVTRAHALLLRGKPLTLPPGLPGWSPAELLPPPADCRERLRIPGIPGGTSFYESAMEILVAQGGPASPGPAAAWFRLTVPLVQDQPTSPAMRAAAAADFGNGLSWVLPLDRYLFANADLSLHLHRQPEGEWIGLMSETQADGGGAGTTLSRLYDVRGPIGVATQTLVIRERPTPSPPPVAQGSAGSAPDFGADPAE</sequence>
<gene>
    <name evidence="4" type="ORF">SAMN05444580_10612</name>
</gene>
<feature type="region of interest" description="Disordered" evidence="1">
    <location>
        <begin position="272"/>
        <end position="299"/>
    </location>
</feature>
<evidence type="ECO:0000313" key="4">
    <source>
        <dbReference type="EMBL" id="SDD70493.1"/>
    </source>
</evidence>
<feature type="domain" description="Acyl-CoA thioesterase-like N-terminal HotDog" evidence="2">
    <location>
        <begin position="31"/>
        <end position="111"/>
    </location>
</feature>
<dbReference type="Proteomes" id="UP000199417">
    <property type="component" value="Unassembled WGS sequence"/>
</dbReference>
<evidence type="ECO:0000259" key="3">
    <source>
        <dbReference type="Pfam" id="PF20789"/>
    </source>
</evidence>
<organism evidence="4 5">
    <name type="scientific">Rhodococcus tukisamuensis</name>
    <dbReference type="NCBI Taxonomy" id="168276"/>
    <lineage>
        <taxon>Bacteria</taxon>
        <taxon>Bacillati</taxon>
        <taxon>Actinomycetota</taxon>
        <taxon>Actinomycetes</taxon>
        <taxon>Mycobacteriales</taxon>
        <taxon>Nocardiaceae</taxon>
        <taxon>Rhodococcus</taxon>
    </lineage>
</organism>
<dbReference type="Pfam" id="PF20789">
    <property type="entry name" value="4HBT_3C"/>
    <property type="match status" value="1"/>
</dbReference>
<accession>A0A1G6WXW9</accession>
<dbReference type="InterPro" id="IPR042171">
    <property type="entry name" value="Acyl-CoA_hotdog"/>
</dbReference>
<keyword evidence="5" id="KW-1185">Reference proteome</keyword>
<reference evidence="4 5" key="1">
    <citation type="submission" date="2016-10" db="EMBL/GenBank/DDBJ databases">
        <authorList>
            <person name="de Groot N.N."/>
        </authorList>
    </citation>
    <scope>NUCLEOTIDE SEQUENCE [LARGE SCALE GENOMIC DNA]</scope>
    <source>
        <strain evidence="4 5">JCM 11308</strain>
    </source>
</reference>
<protein>
    <submittedName>
        <fullName evidence="4">Thioesterase-like superfamily protein</fullName>
    </submittedName>
</protein>
<dbReference type="SUPFAM" id="SSF54637">
    <property type="entry name" value="Thioesterase/thiol ester dehydrase-isomerase"/>
    <property type="match status" value="1"/>
</dbReference>
<dbReference type="AlphaFoldDB" id="A0A1G6WXW9"/>
<evidence type="ECO:0000259" key="2">
    <source>
        <dbReference type="Pfam" id="PF13622"/>
    </source>
</evidence>
<dbReference type="EMBL" id="FNAB01000006">
    <property type="protein sequence ID" value="SDD70493.1"/>
    <property type="molecule type" value="Genomic_DNA"/>
</dbReference>
<dbReference type="InterPro" id="IPR049449">
    <property type="entry name" value="TesB_ACOT8-like_N"/>
</dbReference>
<feature type="domain" description="Acyl-CoA thioesterase-like C-terminal" evidence="3">
    <location>
        <begin position="138"/>
        <end position="271"/>
    </location>
</feature>
<dbReference type="InterPro" id="IPR049450">
    <property type="entry name" value="ACOT8-like_C"/>
</dbReference>
<dbReference type="RefSeq" id="WP_072845796.1">
    <property type="nucleotide sequence ID" value="NZ_FNAB01000006.1"/>
</dbReference>
<dbReference type="Pfam" id="PF13622">
    <property type="entry name" value="4HBT_3"/>
    <property type="match status" value="1"/>
</dbReference>
<proteinExistence type="predicted"/>
<dbReference type="InterPro" id="IPR029069">
    <property type="entry name" value="HotDog_dom_sf"/>
</dbReference>
<evidence type="ECO:0000256" key="1">
    <source>
        <dbReference type="SAM" id="MobiDB-lite"/>
    </source>
</evidence>